<dbReference type="GO" id="GO:0006508">
    <property type="term" value="P:proteolysis"/>
    <property type="evidence" value="ECO:0007669"/>
    <property type="project" value="UniProtKB-KW"/>
</dbReference>
<dbReference type="Pfam" id="PF01694">
    <property type="entry name" value="Rhomboid"/>
    <property type="match status" value="1"/>
</dbReference>
<feature type="transmembrane region" description="Helical" evidence="5">
    <location>
        <begin position="155"/>
        <end position="174"/>
    </location>
</feature>
<evidence type="ECO:0000259" key="6">
    <source>
        <dbReference type="Pfam" id="PF01694"/>
    </source>
</evidence>
<keyword evidence="8" id="KW-1185">Reference proteome</keyword>
<keyword evidence="4 5" id="KW-0472">Membrane</keyword>
<sequence length="209" mass="23739">MFQIEKFPITTVFIVCVTIVYSTIVYSTFVSYSLTDSFIGKISIIDLEKYGGLTPNRLYEFEYWRLLVSQFIHVKQLHMVYNVLSFFILGILLEKHLGSKFLLVLWFTSGALGTLYSTNFVSYPWNIGTGASQAVLGVSSFALLLVFVKEHTSSILKFAVVFSMLPAIALDLIYTHYPKPGHVLSICIGLAMSLFFYRKNKSYFNNVTI</sequence>
<dbReference type="AlphaFoldDB" id="A0A7X5QMS6"/>
<keyword evidence="2 5" id="KW-0812">Transmembrane</keyword>
<feature type="transmembrane region" description="Helical" evidence="5">
    <location>
        <begin position="101"/>
        <end position="121"/>
    </location>
</feature>
<dbReference type="RefSeq" id="WP_166289614.1">
    <property type="nucleotide sequence ID" value="NZ_CAWPIE010000013.1"/>
</dbReference>
<feature type="transmembrane region" description="Helical" evidence="5">
    <location>
        <begin position="76"/>
        <end position="94"/>
    </location>
</feature>
<keyword evidence="7" id="KW-0378">Hydrolase</keyword>
<dbReference type="GO" id="GO:0016020">
    <property type="term" value="C:membrane"/>
    <property type="evidence" value="ECO:0007669"/>
    <property type="project" value="UniProtKB-SubCell"/>
</dbReference>
<dbReference type="PANTHER" id="PTHR43066:SF5">
    <property type="entry name" value="RHOMBOID-LIKE PROTEIN 11, CHLOROPLASTIC-RELATED"/>
    <property type="match status" value="1"/>
</dbReference>
<dbReference type="InterPro" id="IPR022764">
    <property type="entry name" value="Peptidase_S54_rhomboid_dom"/>
</dbReference>
<evidence type="ECO:0000256" key="4">
    <source>
        <dbReference type="ARBA" id="ARBA00023136"/>
    </source>
</evidence>
<dbReference type="PANTHER" id="PTHR43066">
    <property type="entry name" value="RHOMBOID-RELATED PROTEIN"/>
    <property type="match status" value="1"/>
</dbReference>
<comment type="subcellular location">
    <subcellularLocation>
        <location evidence="1">Membrane</location>
        <topology evidence="1">Multi-pass membrane protein</topology>
    </subcellularLocation>
</comment>
<protein>
    <submittedName>
        <fullName evidence="7">Rhomboid family intramembrane serine protease</fullName>
    </submittedName>
</protein>
<organism evidence="7 8">
    <name type="scientific">Photorhabdus stackebrandtii</name>
    <dbReference type="NCBI Taxonomy" id="1123042"/>
    <lineage>
        <taxon>Bacteria</taxon>
        <taxon>Pseudomonadati</taxon>
        <taxon>Pseudomonadota</taxon>
        <taxon>Gammaproteobacteria</taxon>
        <taxon>Enterobacterales</taxon>
        <taxon>Morganellaceae</taxon>
        <taxon>Photorhabdus</taxon>
    </lineage>
</organism>
<evidence type="ECO:0000256" key="5">
    <source>
        <dbReference type="SAM" id="Phobius"/>
    </source>
</evidence>
<accession>A0A7X5QMS6</accession>
<gene>
    <name evidence="7" type="ORF">C5470_13005</name>
</gene>
<evidence type="ECO:0000313" key="8">
    <source>
        <dbReference type="Proteomes" id="UP000547931"/>
    </source>
</evidence>
<keyword evidence="3 5" id="KW-1133">Transmembrane helix</keyword>
<evidence type="ECO:0000256" key="2">
    <source>
        <dbReference type="ARBA" id="ARBA00022692"/>
    </source>
</evidence>
<dbReference type="SUPFAM" id="SSF144091">
    <property type="entry name" value="Rhomboid-like"/>
    <property type="match status" value="1"/>
</dbReference>
<reference evidence="7 8" key="1">
    <citation type="submission" date="2018-02" db="EMBL/GenBank/DDBJ databases">
        <authorList>
            <person name="Machado R.A."/>
        </authorList>
    </citation>
    <scope>NUCLEOTIDE SEQUENCE [LARGE SCALE GENOMIC DNA]</scope>
    <source>
        <strain evidence="7 8">DSM 23271</strain>
    </source>
</reference>
<feature type="transmembrane region" description="Helical" evidence="5">
    <location>
        <begin position="7"/>
        <end position="29"/>
    </location>
</feature>
<evidence type="ECO:0000256" key="3">
    <source>
        <dbReference type="ARBA" id="ARBA00022989"/>
    </source>
</evidence>
<dbReference type="Gene3D" id="1.20.1540.10">
    <property type="entry name" value="Rhomboid-like"/>
    <property type="match status" value="1"/>
</dbReference>
<dbReference type="InterPro" id="IPR035952">
    <property type="entry name" value="Rhomboid-like_sf"/>
</dbReference>
<evidence type="ECO:0000256" key="1">
    <source>
        <dbReference type="ARBA" id="ARBA00004141"/>
    </source>
</evidence>
<feature type="transmembrane region" description="Helical" evidence="5">
    <location>
        <begin position="127"/>
        <end position="148"/>
    </location>
</feature>
<comment type="caution">
    <text evidence="7">The sequence shown here is derived from an EMBL/GenBank/DDBJ whole genome shotgun (WGS) entry which is preliminary data.</text>
</comment>
<keyword evidence="7" id="KW-0645">Protease</keyword>
<dbReference type="Proteomes" id="UP000547931">
    <property type="component" value="Unassembled WGS sequence"/>
</dbReference>
<evidence type="ECO:0000313" key="7">
    <source>
        <dbReference type="EMBL" id="NHB97273.1"/>
    </source>
</evidence>
<proteinExistence type="predicted"/>
<dbReference type="EMBL" id="PUJV01000013">
    <property type="protein sequence ID" value="NHB97273.1"/>
    <property type="molecule type" value="Genomic_DNA"/>
</dbReference>
<feature type="transmembrane region" description="Helical" evidence="5">
    <location>
        <begin position="180"/>
        <end position="197"/>
    </location>
</feature>
<name>A0A7X5QMS6_9GAMM</name>
<dbReference type="GO" id="GO:0004252">
    <property type="term" value="F:serine-type endopeptidase activity"/>
    <property type="evidence" value="ECO:0007669"/>
    <property type="project" value="InterPro"/>
</dbReference>
<feature type="domain" description="Peptidase S54 rhomboid" evidence="6">
    <location>
        <begin position="61"/>
        <end position="198"/>
    </location>
</feature>